<accession>X6P0T9</accession>
<name>X6P0T9_RETFI</name>
<evidence type="ECO:0000313" key="3">
    <source>
        <dbReference type="Proteomes" id="UP000023152"/>
    </source>
</evidence>
<evidence type="ECO:0000313" key="2">
    <source>
        <dbReference type="EMBL" id="ETO31152.1"/>
    </source>
</evidence>
<organism evidence="2 3">
    <name type="scientific">Reticulomyxa filosa</name>
    <dbReference type="NCBI Taxonomy" id="46433"/>
    <lineage>
        <taxon>Eukaryota</taxon>
        <taxon>Sar</taxon>
        <taxon>Rhizaria</taxon>
        <taxon>Retaria</taxon>
        <taxon>Foraminifera</taxon>
        <taxon>Monothalamids</taxon>
        <taxon>Reticulomyxidae</taxon>
        <taxon>Reticulomyxa</taxon>
    </lineage>
</organism>
<keyword evidence="3" id="KW-1185">Reference proteome</keyword>
<sequence length="247" mass="27705">MRWIGGARARTLSNKDTPHKLSSTFSNQLYNPVKSLAMTRNFRCLVHREYFQNKKREVLKSPNPEPAKPETKIGMKRSFTQAQSEDETNAEVKPTMDMIPNSSGSAIAFNNPAAKGVPSHKKTRAMAGSGMLLSQSNRYAKAAVSNSDEVHDDNSILMHPIKSAQVRCLKMLFSYLFFLVLKTKVATPARKLSMEDFKLPTAPDTSFYPPESPEQIQNMGKHRIHGFERSNVMPGQKNDDTQTSITQ</sequence>
<evidence type="ECO:0000256" key="1">
    <source>
        <dbReference type="SAM" id="MobiDB-lite"/>
    </source>
</evidence>
<proteinExistence type="predicted"/>
<protein>
    <submittedName>
        <fullName evidence="2">Uncharacterized protein</fullName>
    </submittedName>
</protein>
<dbReference type="AlphaFoldDB" id="X6P0T9"/>
<feature type="region of interest" description="Disordered" evidence="1">
    <location>
        <begin position="228"/>
        <end position="247"/>
    </location>
</feature>
<comment type="caution">
    <text evidence="2">The sequence shown here is derived from an EMBL/GenBank/DDBJ whole genome shotgun (WGS) entry which is preliminary data.</text>
</comment>
<dbReference type="Proteomes" id="UP000023152">
    <property type="component" value="Unassembled WGS sequence"/>
</dbReference>
<gene>
    <name evidence="2" type="ORF">RFI_05968</name>
</gene>
<dbReference type="EMBL" id="ASPP01005110">
    <property type="protein sequence ID" value="ETO31152.1"/>
    <property type="molecule type" value="Genomic_DNA"/>
</dbReference>
<reference evidence="2 3" key="1">
    <citation type="journal article" date="2013" name="Curr. Biol.">
        <title>The Genome of the Foraminiferan Reticulomyxa filosa.</title>
        <authorList>
            <person name="Glockner G."/>
            <person name="Hulsmann N."/>
            <person name="Schleicher M."/>
            <person name="Noegel A.A."/>
            <person name="Eichinger L."/>
            <person name="Gallinger C."/>
            <person name="Pawlowski J."/>
            <person name="Sierra R."/>
            <person name="Euteneuer U."/>
            <person name="Pillet L."/>
            <person name="Moustafa A."/>
            <person name="Platzer M."/>
            <person name="Groth M."/>
            <person name="Szafranski K."/>
            <person name="Schliwa M."/>
        </authorList>
    </citation>
    <scope>NUCLEOTIDE SEQUENCE [LARGE SCALE GENOMIC DNA]</scope>
</reference>